<evidence type="ECO:0000256" key="1">
    <source>
        <dbReference type="SAM" id="MobiDB-lite"/>
    </source>
</evidence>
<evidence type="ECO:0000313" key="2">
    <source>
        <dbReference type="EMBL" id="MCD9642960.1"/>
    </source>
</evidence>
<organism evidence="2 3">
    <name type="scientific">Datura stramonium</name>
    <name type="common">Jimsonweed</name>
    <name type="synonym">Common thornapple</name>
    <dbReference type="NCBI Taxonomy" id="4076"/>
    <lineage>
        <taxon>Eukaryota</taxon>
        <taxon>Viridiplantae</taxon>
        <taxon>Streptophyta</taxon>
        <taxon>Embryophyta</taxon>
        <taxon>Tracheophyta</taxon>
        <taxon>Spermatophyta</taxon>
        <taxon>Magnoliopsida</taxon>
        <taxon>eudicotyledons</taxon>
        <taxon>Gunneridae</taxon>
        <taxon>Pentapetalae</taxon>
        <taxon>asterids</taxon>
        <taxon>lamiids</taxon>
        <taxon>Solanales</taxon>
        <taxon>Solanaceae</taxon>
        <taxon>Solanoideae</taxon>
        <taxon>Datureae</taxon>
        <taxon>Datura</taxon>
    </lineage>
</organism>
<feature type="region of interest" description="Disordered" evidence="1">
    <location>
        <begin position="143"/>
        <end position="184"/>
    </location>
</feature>
<keyword evidence="3" id="KW-1185">Reference proteome</keyword>
<reference evidence="2 3" key="1">
    <citation type="journal article" date="2021" name="BMC Genomics">
        <title>Datura genome reveals duplications of psychoactive alkaloid biosynthetic genes and high mutation rate following tissue culture.</title>
        <authorList>
            <person name="Rajewski A."/>
            <person name="Carter-House D."/>
            <person name="Stajich J."/>
            <person name="Litt A."/>
        </authorList>
    </citation>
    <scope>NUCLEOTIDE SEQUENCE [LARGE SCALE GENOMIC DNA]</scope>
    <source>
        <strain evidence="2">AR-01</strain>
    </source>
</reference>
<sequence length="214" mass="24564">MTDNVTIKVSELMYFMTMELQLIKESKLEEETRTLQRKLQSKAKEKASLEVILTIVGDQSQLHADVVNNLGKSLTVVRGENMELHALNDKINVKLIVVKDRFVQEKNYYIRNIERKILEDDQVNIKNKNDQISKAYALGKKSWDNLPHLPPKDAGSSSDAKFRSHEPNDDDEVEDKEHILEPSSLAVHPTIMTLVSRPLRISPLKIRQLKPQND</sequence>
<evidence type="ECO:0000313" key="3">
    <source>
        <dbReference type="Proteomes" id="UP000823775"/>
    </source>
</evidence>
<name>A0ABS8VAD1_DATST</name>
<comment type="caution">
    <text evidence="2">The sequence shown here is derived from an EMBL/GenBank/DDBJ whole genome shotgun (WGS) entry which is preliminary data.</text>
</comment>
<proteinExistence type="predicted"/>
<accession>A0ABS8VAD1</accession>
<dbReference type="EMBL" id="JACEIK010003749">
    <property type="protein sequence ID" value="MCD9642960.1"/>
    <property type="molecule type" value="Genomic_DNA"/>
</dbReference>
<dbReference type="Proteomes" id="UP000823775">
    <property type="component" value="Unassembled WGS sequence"/>
</dbReference>
<protein>
    <submittedName>
        <fullName evidence="2">Uncharacterized protein</fullName>
    </submittedName>
</protein>
<gene>
    <name evidence="2" type="ORF">HAX54_030028</name>
</gene>